<evidence type="ECO:0000313" key="2">
    <source>
        <dbReference type="EMBL" id="KEF50781.1"/>
    </source>
</evidence>
<reference evidence="2 3" key="1">
    <citation type="submission" date="2013-03" db="EMBL/GenBank/DDBJ databases">
        <title>The Genome Sequence of Exophiala aquamarina CBS 119918.</title>
        <authorList>
            <consortium name="The Broad Institute Genomics Platform"/>
            <person name="Cuomo C."/>
            <person name="de Hoog S."/>
            <person name="Gorbushina A."/>
            <person name="Walker B."/>
            <person name="Young S.K."/>
            <person name="Zeng Q."/>
            <person name="Gargeya S."/>
            <person name="Fitzgerald M."/>
            <person name="Haas B."/>
            <person name="Abouelleil A."/>
            <person name="Allen A.W."/>
            <person name="Alvarado L."/>
            <person name="Arachchi H.M."/>
            <person name="Berlin A.M."/>
            <person name="Chapman S.B."/>
            <person name="Gainer-Dewar J."/>
            <person name="Goldberg J."/>
            <person name="Griggs A."/>
            <person name="Gujja S."/>
            <person name="Hansen M."/>
            <person name="Howarth C."/>
            <person name="Imamovic A."/>
            <person name="Ireland A."/>
            <person name="Larimer J."/>
            <person name="McCowan C."/>
            <person name="Murphy C."/>
            <person name="Pearson M."/>
            <person name="Poon T.W."/>
            <person name="Priest M."/>
            <person name="Roberts A."/>
            <person name="Saif S."/>
            <person name="Shea T."/>
            <person name="Sisk P."/>
            <person name="Sykes S."/>
            <person name="Wortman J."/>
            <person name="Nusbaum C."/>
            <person name="Birren B."/>
        </authorList>
    </citation>
    <scope>NUCLEOTIDE SEQUENCE [LARGE SCALE GENOMIC DNA]</scope>
    <source>
        <strain evidence="2 3">CBS 119918</strain>
    </source>
</reference>
<feature type="non-terminal residue" evidence="2">
    <location>
        <position position="338"/>
    </location>
</feature>
<evidence type="ECO:0000256" key="1">
    <source>
        <dbReference type="SAM" id="MobiDB-lite"/>
    </source>
</evidence>
<name>A0A072NT67_9EURO</name>
<dbReference type="AlphaFoldDB" id="A0A072NT67"/>
<keyword evidence="3" id="KW-1185">Reference proteome</keyword>
<feature type="compositionally biased region" description="Polar residues" evidence="1">
    <location>
        <begin position="306"/>
        <end position="317"/>
    </location>
</feature>
<comment type="caution">
    <text evidence="2">The sequence shown here is derived from an EMBL/GenBank/DDBJ whole genome shotgun (WGS) entry which is preliminary data.</text>
</comment>
<dbReference type="RefSeq" id="XP_013253371.1">
    <property type="nucleotide sequence ID" value="XM_013397917.1"/>
</dbReference>
<feature type="compositionally biased region" description="Polar residues" evidence="1">
    <location>
        <begin position="199"/>
        <end position="212"/>
    </location>
</feature>
<feature type="compositionally biased region" description="Basic and acidic residues" evidence="1">
    <location>
        <begin position="321"/>
        <end position="331"/>
    </location>
</feature>
<dbReference type="HOGENOM" id="CLU_822721_0_0_1"/>
<dbReference type="VEuPathDB" id="FungiDB:A1O9_13167"/>
<sequence>RFARVDEQFERVDARFRELTQSFIAQTTNSRAASPRHQILPLGVTDPSSPSELLFPPPSLHFPGTVMHFWDLQEDRNIRKLVALCNFYRITREEIVGDLTNLSVFEDVEDTSPSSSASSSEEALRVLQKTVMESRQGALSCLANRLHLNFESISYNVGPVLQLREEAARREERGVKRAAGSEKGFARIGGLDNKRMLRDNTSASEHSPTNRHSGNRERDNGHAPLTQRVKDYLVPQEELMWRQSPESARTKLGYAKDSQLTPERRKIRDPSHYQETAPELESIKSEPNLGRQSKENTEKVIRFSPSPGSTVPFSHTPTPVKEAEERRREKQGSPFSIA</sequence>
<evidence type="ECO:0000313" key="3">
    <source>
        <dbReference type="Proteomes" id="UP000027920"/>
    </source>
</evidence>
<feature type="non-terminal residue" evidence="2">
    <location>
        <position position="1"/>
    </location>
</feature>
<dbReference type="OrthoDB" id="4833301at2759"/>
<organism evidence="2 3">
    <name type="scientific">Exophiala aquamarina CBS 119918</name>
    <dbReference type="NCBI Taxonomy" id="1182545"/>
    <lineage>
        <taxon>Eukaryota</taxon>
        <taxon>Fungi</taxon>
        <taxon>Dikarya</taxon>
        <taxon>Ascomycota</taxon>
        <taxon>Pezizomycotina</taxon>
        <taxon>Eurotiomycetes</taxon>
        <taxon>Chaetothyriomycetidae</taxon>
        <taxon>Chaetothyriales</taxon>
        <taxon>Herpotrichiellaceae</taxon>
        <taxon>Exophiala</taxon>
    </lineage>
</organism>
<feature type="compositionally biased region" description="Basic and acidic residues" evidence="1">
    <location>
        <begin position="262"/>
        <end position="272"/>
    </location>
</feature>
<dbReference type="GeneID" id="25288058"/>
<gene>
    <name evidence="2" type="ORF">A1O9_13167</name>
</gene>
<dbReference type="Proteomes" id="UP000027920">
    <property type="component" value="Unassembled WGS sequence"/>
</dbReference>
<feature type="region of interest" description="Disordered" evidence="1">
    <location>
        <begin position="186"/>
        <end position="225"/>
    </location>
</feature>
<dbReference type="STRING" id="1182545.A0A072NT67"/>
<proteinExistence type="predicted"/>
<feature type="compositionally biased region" description="Basic and acidic residues" evidence="1">
    <location>
        <begin position="292"/>
        <end position="301"/>
    </location>
</feature>
<accession>A0A072NT67</accession>
<feature type="region of interest" description="Disordered" evidence="1">
    <location>
        <begin position="240"/>
        <end position="338"/>
    </location>
</feature>
<protein>
    <submittedName>
        <fullName evidence="2">Uncharacterized protein</fullName>
    </submittedName>
</protein>
<dbReference type="EMBL" id="AMGV01000111">
    <property type="protein sequence ID" value="KEF50781.1"/>
    <property type="molecule type" value="Genomic_DNA"/>
</dbReference>